<comment type="caution">
    <text evidence="1">The sequence shown here is derived from an EMBL/GenBank/DDBJ whole genome shotgun (WGS) entry which is preliminary data.</text>
</comment>
<name>A0A8K0SHQ4_9HYPO</name>
<evidence type="ECO:0000313" key="2">
    <source>
        <dbReference type="Proteomes" id="UP000813444"/>
    </source>
</evidence>
<dbReference type="AlphaFoldDB" id="A0A8K0SHQ4"/>
<keyword evidence="2" id="KW-1185">Reference proteome</keyword>
<gene>
    <name evidence="1" type="ORF">B0I35DRAFT_153062</name>
</gene>
<evidence type="ECO:0000313" key="1">
    <source>
        <dbReference type="EMBL" id="KAH7304160.1"/>
    </source>
</evidence>
<reference evidence="1" key="1">
    <citation type="journal article" date="2021" name="Nat. Commun.">
        <title>Genetic determinants of endophytism in the Arabidopsis root mycobiome.</title>
        <authorList>
            <person name="Mesny F."/>
            <person name="Miyauchi S."/>
            <person name="Thiergart T."/>
            <person name="Pickel B."/>
            <person name="Atanasova L."/>
            <person name="Karlsson M."/>
            <person name="Huettel B."/>
            <person name="Barry K.W."/>
            <person name="Haridas S."/>
            <person name="Chen C."/>
            <person name="Bauer D."/>
            <person name="Andreopoulos W."/>
            <person name="Pangilinan J."/>
            <person name="LaButti K."/>
            <person name="Riley R."/>
            <person name="Lipzen A."/>
            <person name="Clum A."/>
            <person name="Drula E."/>
            <person name="Henrissat B."/>
            <person name="Kohler A."/>
            <person name="Grigoriev I.V."/>
            <person name="Martin F.M."/>
            <person name="Hacquard S."/>
        </authorList>
    </citation>
    <scope>NUCLEOTIDE SEQUENCE</scope>
    <source>
        <strain evidence="1">MPI-CAGE-CH-0235</strain>
    </source>
</reference>
<proteinExistence type="predicted"/>
<dbReference type="OrthoDB" id="3362851at2759"/>
<accession>A0A8K0SHQ4</accession>
<sequence length="127" mass="15093">MWQTGRAFRLHKFQPQQGAGYLTDIERHLSEVRLALPTNYLNTRRSTFTDESGVDHHARLVTFFHLNMARLLISIMSCPRHEEGEQWLLRWQQVLEACQNMALISEQWDSSHILRVDRRYRSSSLRL</sequence>
<protein>
    <submittedName>
        <fullName evidence="1">Uncharacterized protein</fullName>
    </submittedName>
</protein>
<dbReference type="EMBL" id="JAGPNK010000025">
    <property type="protein sequence ID" value="KAH7304160.1"/>
    <property type="molecule type" value="Genomic_DNA"/>
</dbReference>
<organism evidence="1 2">
    <name type="scientific">Stachybotrys elegans</name>
    <dbReference type="NCBI Taxonomy" id="80388"/>
    <lineage>
        <taxon>Eukaryota</taxon>
        <taxon>Fungi</taxon>
        <taxon>Dikarya</taxon>
        <taxon>Ascomycota</taxon>
        <taxon>Pezizomycotina</taxon>
        <taxon>Sordariomycetes</taxon>
        <taxon>Hypocreomycetidae</taxon>
        <taxon>Hypocreales</taxon>
        <taxon>Stachybotryaceae</taxon>
        <taxon>Stachybotrys</taxon>
    </lineage>
</organism>
<dbReference type="Proteomes" id="UP000813444">
    <property type="component" value="Unassembled WGS sequence"/>
</dbReference>